<evidence type="ECO:0000313" key="1">
    <source>
        <dbReference type="EMBL" id="MDN4526317.1"/>
    </source>
</evidence>
<evidence type="ECO:0000313" key="2">
    <source>
        <dbReference type="Proteomes" id="UP001172721"/>
    </source>
</evidence>
<sequence length="256" mass="28606">MNHIYCTQNAFGNTGSISQEVEEIAVCLAVANADGMEVRRELLPSGISLEDAGERLKELNLDVVFSSPEPLFDENGKLNNNNLTCLLQEATAMGALLLKIPLGRYKGMKHELFSLKHLLSQFPAITFTVENDQTAYGGVTKHLEAFFLDCQDEEVPAGFTFDVGNPKYVGENPLAMFRKLEVFIRYIHVKHVINGMGGWKTVQVSPEPSAEIDWVIGHTPEDVPIAIEYPVDFLNVSQHVSRLRSERLRSCQEQVQ</sequence>
<dbReference type="Gene3D" id="3.20.20.150">
    <property type="entry name" value="Divalent-metal-dependent TIM barrel enzymes"/>
    <property type="match status" value="1"/>
</dbReference>
<dbReference type="InterPro" id="IPR036237">
    <property type="entry name" value="Xyl_isomerase-like_sf"/>
</dbReference>
<dbReference type="SUPFAM" id="SSF51658">
    <property type="entry name" value="Xylose isomerase-like"/>
    <property type="match status" value="1"/>
</dbReference>
<organism evidence="1 2">
    <name type="scientific">Fictibacillus fluitans</name>
    <dbReference type="NCBI Taxonomy" id="3058422"/>
    <lineage>
        <taxon>Bacteria</taxon>
        <taxon>Bacillati</taxon>
        <taxon>Bacillota</taxon>
        <taxon>Bacilli</taxon>
        <taxon>Bacillales</taxon>
        <taxon>Fictibacillaceae</taxon>
        <taxon>Fictibacillus</taxon>
    </lineage>
</organism>
<dbReference type="Proteomes" id="UP001172721">
    <property type="component" value="Unassembled WGS sequence"/>
</dbReference>
<accession>A0ABT8HZX3</accession>
<dbReference type="RefSeq" id="WP_301167343.1">
    <property type="nucleotide sequence ID" value="NZ_JAUHTR010000010.1"/>
</dbReference>
<proteinExistence type="predicted"/>
<gene>
    <name evidence="1" type="ORF">QYB97_17670</name>
</gene>
<reference evidence="1" key="1">
    <citation type="submission" date="2023-07" db="EMBL/GenBank/DDBJ databases">
        <title>Fictibacillus sp. isolated from freshwater pond.</title>
        <authorList>
            <person name="Kirdat K."/>
            <person name="Bhat A."/>
            <person name="Mourya A."/>
            <person name="Yadav A."/>
        </authorList>
    </citation>
    <scope>NUCLEOTIDE SEQUENCE</scope>
    <source>
        <strain evidence="1">NE201</strain>
    </source>
</reference>
<name>A0ABT8HZX3_9BACL</name>
<comment type="caution">
    <text evidence="1">The sequence shown here is derived from an EMBL/GenBank/DDBJ whole genome shotgun (WGS) entry which is preliminary data.</text>
</comment>
<evidence type="ECO:0008006" key="3">
    <source>
        <dbReference type="Google" id="ProtNLM"/>
    </source>
</evidence>
<dbReference type="EMBL" id="JAUHTR010000010">
    <property type="protein sequence ID" value="MDN4526317.1"/>
    <property type="molecule type" value="Genomic_DNA"/>
</dbReference>
<keyword evidence="2" id="KW-1185">Reference proteome</keyword>
<protein>
    <recommendedName>
        <fullName evidence="3">Xylose isomerase-like TIM barrel domain-containing protein</fullName>
    </recommendedName>
</protein>